<evidence type="ECO:0000256" key="3">
    <source>
        <dbReference type="PROSITE-ProRule" id="PRU00175"/>
    </source>
</evidence>
<dbReference type="GO" id="GO:0006631">
    <property type="term" value="P:fatty acid metabolic process"/>
    <property type="evidence" value="ECO:0007669"/>
    <property type="project" value="InterPro"/>
</dbReference>
<evidence type="ECO:0000313" key="5">
    <source>
        <dbReference type="EnsemblMetazoa" id="XP_038075609.1"/>
    </source>
</evidence>
<sequence length="318" mass="36296">MLAYCNGSRSQGNRKAKWYFDVIRLEHILCILSKGVHLWVEWESGCMAYHGHKVKVYDSNAAALDALHSNLEVDKRELKCEGLMIHPNFLGQVLCISRLEEVVRDAEYIFEAVIEDLEIKQNLIREVSHLCSQDAVISTNTLNLDIREIAVKAAYPERVMGLRFLHPVYAVPEVEINPTAFTDQKCVEKVRQFLEGIGKTLFFRSGREALILTPEQINSRKLARRQQLLRQHGMLGIPDRGMPHLGHGGNLTPPQDDECATVVDRDCAICMDRPRDCLLCPCHHLVTCHDCAKSLMNRRDFCPICRKEITETIRVYTS</sequence>
<dbReference type="OMA" id="XFLIMAS"/>
<keyword evidence="1 3" id="KW-0863">Zinc-finger</keyword>
<evidence type="ECO:0000259" key="4">
    <source>
        <dbReference type="PROSITE" id="PS50089"/>
    </source>
</evidence>
<dbReference type="Pfam" id="PF02737">
    <property type="entry name" value="3HCDH_N"/>
    <property type="match status" value="1"/>
</dbReference>
<keyword evidence="2" id="KW-0862">Zinc</keyword>
<dbReference type="EnsemblMetazoa" id="XM_038219681.1">
    <property type="protein sequence ID" value="XP_038075609.1"/>
    <property type="gene ID" value="LOC119743276"/>
</dbReference>
<dbReference type="PANTHER" id="PTHR48075">
    <property type="entry name" value="3-HYDROXYACYL-COA DEHYDROGENASE FAMILY PROTEIN"/>
    <property type="match status" value="1"/>
</dbReference>
<dbReference type="InterPro" id="IPR001841">
    <property type="entry name" value="Znf_RING"/>
</dbReference>
<dbReference type="Gene3D" id="3.30.40.10">
    <property type="entry name" value="Zinc/RING finger domain, C3HC4 (zinc finger)"/>
    <property type="match status" value="1"/>
</dbReference>
<evidence type="ECO:0000256" key="1">
    <source>
        <dbReference type="ARBA" id="ARBA00022771"/>
    </source>
</evidence>
<keyword evidence="6" id="KW-1185">Reference proteome</keyword>
<dbReference type="Proteomes" id="UP000887568">
    <property type="component" value="Unplaced"/>
</dbReference>
<dbReference type="InterPro" id="IPR036291">
    <property type="entry name" value="NAD(P)-bd_dom_sf"/>
</dbReference>
<organism evidence="5 6">
    <name type="scientific">Patiria miniata</name>
    <name type="common">Bat star</name>
    <name type="synonym">Asterina miniata</name>
    <dbReference type="NCBI Taxonomy" id="46514"/>
    <lineage>
        <taxon>Eukaryota</taxon>
        <taxon>Metazoa</taxon>
        <taxon>Echinodermata</taxon>
        <taxon>Eleutherozoa</taxon>
        <taxon>Asterozoa</taxon>
        <taxon>Asteroidea</taxon>
        <taxon>Valvatacea</taxon>
        <taxon>Valvatida</taxon>
        <taxon>Asterinidae</taxon>
        <taxon>Patiria</taxon>
    </lineage>
</organism>
<dbReference type="InterPro" id="IPR006176">
    <property type="entry name" value="3-OHacyl-CoA_DH_NAD-bd"/>
</dbReference>
<name>A0A914BHP0_PATMI</name>
<dbReference type="GO" id="GO:0016491">
    <property type="term" value="F:oxidoreductase activity"/>
    <property type="evidence" value="ECO:0007669"/>
    <property type="project" value="TreeGrafter"/>
</dbReference>
<dbReference type="RefSeq" id="XP_038075609.1">
    <property type="nucleotide sequence ID" value="XM_038219681.1"/>
</dbReference>
<dbReference type="PANTHER" id="PTHR48075:SF5">
    <property type="entry name" value="3-HYDROXYBUTYRYL-COA DEHYDROGENASE"/>
    <property type="match status" value="1"/>
</dbReference>
<keyword evidence="1 3" id="KW-0479">Metal-binding</keyword>
<accession>A0A914BHP0</accession>
<dbReference type="AlphaFoldDB" id="A0A914BHP0"/>
<protein>
    <recommendedName>
        <fullName evidence="4">RING-type domain-containing protein</fullName>
    </recommendedName>
</protein>
<dbReference type="Pfam" id="PF13920">
    <property type="entry name" value="zf-C3HC4_3"/>
    <property type="match status" value="1"/>
</dbReference>
<evidence type="ECO:0000256" key="2">
    <source>
        <dbReference type="ARBA" id="ARBA00022833"/>
    </source>
</evidence>
<dbReference type="PROSITE" id="PS50089">
    <property type="entry name" value="ZF_RING_2"/>
    <property type="match status" value="1"/>
</dbReference>
<evidence type="ECO:0000313" key="6">
    <source>
        <dbReference type="Proteomes" id="UP000887568"/>
    </source>
</evidence>
<dbReference type="GeneID" id="119743276"/>
<feature type="domain" description="RING-type" evidence="4">
    <location>
        <begin position="267"/>
        <end position="306"/>
    </location>
</feature>
<dbReference type="Gene3D" id="3.40.50.720">
    <property type="entry name" value="NAD(P)-binding Rossmann-like Domain"/>
    <property type="match status" value="1"/>
</dbReference>
<dbReference type="SUPFAM" id="SSF57850">
    <property type="entry name" value="RING/U-box"/>
    <property type="match status" value="1"/>
</dbReference>
<proteinExistence type="predicted"/>
<dbReference type="SUPFAM" id="SSF51735">
    <property type="entry name" value="NAD(P)-binding Rossmann-fold domains"/>
    <property type="match status" value="1"/>
</dbReference>
<dbReference type="GO" id="GO:0070403">
    <property type="term" value="F:NAD+ binding"/>
    <property type="evidence" value="ECO:0007669"/>
    <property type="project" value="InterPro"/>
</dbReference>
<dbReference type="GO" id="GO:0008270">
    <property type="term" value="F:zinc ion binding"/>
    <property type="evidence" value="ECO:0007669"/>
    <property type="project" value="UniProtKB-KW"/>
</dbReference>
<reference evidence="5" key="1">
    <citation type="submission" date="2022-11" db="UniProtKB">
        <authorList>
            <consortium name="EnsemblMetazoa"/>
        </authorList>
    </citation>
    <scope>IDENTIFICATION</scope>
</reference>
<dbReference type="InterPro" id="IPR013083">
    <property type="entry name" value="Znf_RING/FYVE/PHD"/>
</dbReference>
<dbReference type="OrthoDB" id="2021159at2759"/>